<organism evidence="2 3">
    <name type="scientific">Aduncisulcus paluster</name>
    <dbReference type="NCBI Taxonomy" id="2918883"/>
    <lineage>
        <taxon>Eukaryota</taxon>
        <taxon>Metamonada</taxon>
        <taxon>Carpediemonas-like organisms</taxon>
        <taxon>Aduncisulcus</taxon>
    </lineage>
</organism>
<dbReference type="EMBL" id="BQXS01000484">
    <property type="protein sequence ID" value="GKT28813.1"/>
    <property type="molecule type" value="Genomic_DNA"/>
</dbReference>
<reference evidence="2" key="1">
    <citation type="submission" date="2022-03" db="EMBL/GenBank/DDBJ databases">
        <title>Draft genome sequence of Aduncisulcus paluster, a free-living microaerophilic Fornicata.</title>
        <authorList>
            <person name="Yuyama I."/>
            <person name="Kume K."/>
            <person name="Tamura T."/>
            <person name="Inagaki Y."/>
            <person name="Hashimoto T."/>
        </authorList>
    </citation>
    <scope>NUCLEOTIDE SEQUENCE</scope>
    <source>
        <strain evidence="2">NY0171</strain>
    </source>
</reference>
<protein>
    <recommendedName>
        <fullName evidence="4">Kinetochore protein SPC25</fullName>
    </recommendedName>
</protein>
<evidence type="ECO:0000256" key="1">
    <source>
        <dbReference type="SAM" id="Coils"/>
    </source>
</evidence>
<gene>
    <name evidence="2" type="ORF">ADUPG1_000881</name>
</gene>
<evidence type="ECO:0000313" key="2">
    <source>
        <dbReference type="EMBL" id="GKT28813.1"/>
    </source>
</evidence>
<keyword evidence="3" id="KW-1185">Reference proteome</keyword>
<keyword evidence="1" id="KW-0175">Coiled coil</keyword>
<dbReference type="Proteomes" id="UP001057375">
    <property type="component" value="Unassembled WGS sequence"/>
</dbReference>
<evidence type="ECO:0008006" key="4">
    <source>
        <dbReference type="Google" id="ProtNLM"/>
    </source>
</evidence>
<evidence type="ECO:0000313" key="3">
    <source>
        <dbReference type="Proteomes" id="UP001057375"/>
    </source>
</evidence>
<comment type="caution">
    <text evidence="2">The sequence shown here is derived from an EMBL/GenBank/DDBJ whole genome shotgun (WGS) entry which is preliminary data.</text>
</comment>
<sequence>MSQHRTMTEFDKLVEQYRHLCDVLDTQEEKELEDKKKLLFDKRKRSSDFIKKTTETILKLTMEKDDIKQKIDKITRTEGENSLDTAKLQLASDLRSLEKDIDRVKHDMGKMEKKYRESKQKKKEAEKDLGHFKHSLDKKEQEHRVHLRQVKDMIQQSYLEEVSKLNHIDDLEMAQSKDSQKESIALDAEIASIKSQRAVIESWIRLFTGAKDIDILVSEDGGSDSQDFNLDYVNRKTKSLRLQGTYHFHLELGKYIITPKEVDPSIPAISSTIIDEEKLFPMVTEIADKFGG</sequence>
<proteinExistence type="predicted"/>
<accession>A0ABQ5K8C4</accession>
<feature type="coiled-coil region" evidence="1">
    <location>
        <begin position="50"/>
        <end position="156"/>
    </location>
</feature>
<name>A0ABQ5K8C4_9EUKA</name>